<feature type="chain" id="PRO_5012973142" evidence="1">
    <location>
        <begin position="20"/>
        <end position="531"/>
    </location>
</feature>
<dbReference type="STRING" id="1612149.SAMN05216324_1152"/>
<keyword evidence="1" id="KW-0732">Signal</keyword>
<reference evidence="3" key="1">
    <citation type="submission" date="2016-10" db="EMBL/GenBank/DDBJ databases">
        <authorList>
            <person name="Varghese N."/>
            <person name="Submissions S."/>
        </authorList>
    </citation>
    <scope>NUCLEOTIDE SEQUENCE [LARGE SCALE GENOMIC DNA]</scope>
    <source>
        <strain evidence="3">SUR2</strain>
    </source>
</reference>
<dbReference type="RefSeq" id="WP_072411511.1">
    <property type="nucleotide sequence ID" value="NZ_FPKW01000015.1"/>
</dbReference>
<keyword evidence="3" id="KW-1185">Reference proteome</keyword>
<feature type="signal peptide" evidence="1">
    <location>
        <begin position="1"/>
        <end position="19"/>
    </location>
</feature>
<dbReference type="Proteomes" id="UP000182034">
    <property type="component" value="Unassembled WGS sequence"/>
</dbReference>
<sequence>MKKIIITISLIGSAGSINAQIGINTSNPASSLDIVAKNATGTTTNVDGLIAPRVDRQRAQVMSAIPTGTLIYINDPATGTAAGQAVNITSVGYYYFEAGVWQKLTTPASVNALAWNISGNTGTSSTTNYLGTADNQDLIFKRSNVQAGLLTTTNTSFGVSSIPTTVTGSGNTALGNSSLSTVTSGVRNVGIGLNTGRGITTGGTNIAIGGNALSNTGASAIQRNIAIGDNALLANTGGNSNIAIGINAGAAITTGANNTLLGDTAGNNISTGGNNIAIGNTTQIQSATTSNQMNVGNLLFGTGMNGTVAAPAGNIGINQPAPARKLDVNAAAAPIRVSNLQAATPTTPATSVPLVLDTATGDIYQGKSSELLISNTNAIPNATPVNLTVTATAGAIGSVIGSLFNTTFTITRPAIVSMFYSMSTTFATATGTVISDGTPRISFTWARISDSTGATIIQDNMGLSSVSHSNSVSVTSNLTGAYYSSANPHINLPAGTYRLDIFGSVSCSSSQSVRATYGSGTDNLYLKAEYN</sequence>
<dbReference type="OrthoDB" id="1248938at2"/>
<gene>
    <name evidence="2" type="ORF">SAMN05216324_1152</name>
</gene>
<proteinExistence type="predicted"/>
<accession>A0A1K2IUG5</accession>
<dbReference type="EMBL" id="FPKW01000015">
    <property type="protein sequence ID" value="SFZ96007.1"/>
    <property type="molecule type" value="Genomic_DNA"/>
</dbReference>
<dbReference type="AlphaFoldDB" id="A0A1K2IUG5"/>
<evidence type="ECO:0000256" key="1">
    <source>
        <dbReference type="SAM" id="SignalP"/>
    </source>
</evidence>
<evidence type="ECO:0000313" key="3">
    <source>
        <dbReference type="Proteomes" id="UP000182034"/>
    </source>
</evidence>
<name>A0A1K2IUG5_9FLAO</name>
<evidence type="ECO:0000313" key="2">
    <source>
        <dbReference type="EMBL" id="SFZ96007.1"/>
    </source>
</evidence>
<organism evidence="2 3">
    <name type="scientific">Chryseobacterium limigenitum</name>
    <dbReference type="NCBI Taxonomy" id="1612149"/>
    <lineage>
        <taxon>Bacteria</taxon>
        <taxon>Pseudomonadati</taxon>
        <taxon>Bacteroidota</taxon>
        <taxon>Flavobacteriia</taxon>
        <taxon>Flavobacteriales</taxon>
        <taxon>Weeksellaceae</taxon>
        <taxon>Chryseobacterium group</taxon>
        <taxon>Chryseobacterium</taxon>
    </lineage>
</organism>
<protein>
    <submittedName>
        <fullName evidence="2">Uncharacterized protein</fullName>
    </submittedName>
</protein>